<dbReference type="AlphaFoldDB" id="A0A1G4JQ28"/>
<evidence type="ECO:0000256" key="2">
    <source>
        <dbReference type="ARBA" id="ARBA00005954"/>
    </source>
</evidence>
<comment type="subcellular location">
    <subcellularLocation>
        <location evidence="1">Nucleus</location>
    </subcellularLocation>
</comment>
<evidence type="ECO:0000256" key="5">
    <source>
        <dbReference type="ARBA" id="ARBA00022728"/>
    </source>
</evidence>
<dbReference type="Proteomes" id="UP000191024">
    <property type="component" value="Chromosome E"/>
</dbReference>
<evidence type="ECO:0000313" key="10">
    <source>
        <dbReference type="EMBL" id="SCU92845.1"/>
    </source>
</evidence>
<gene>
    <name evidence="10" type="ORF">LAMI_0E12288G</name>
</gene>
<keyword evidence="5" id="KW-0747">Spliceosome</keyword>
<evidence type="ECO:0000313" key="11">
    <source>
        <dbReference type="Proteomes" id="UP000191024"/>
    </source>
</evidence>
<dbReference type="STRING" id="1230905.A0A1G4JQ28"/>
<dbReference type="OrthoDB" id="10267305at2759"/>
<dbReference type="CDD" id="cd21372">
    <property type="entry name" value="cwf21_CWC21-like"/>
    <property type="match status" value="1"/>
</dbReference>
<reference evidence="10 11" key="1">
    <citation type="submission" date="2016-03" db="EMBL/GenBank/DDBJ databases">
        <authorList>
            <person name="Devillers H."/>
        </authorList>
    </citation>
    <scope>NUCLEOTIDE SEQUENCE [LARGE SCALE GENOMIC DNA]</scope>
    <source>
        <strain evidence="10">CBS 11717</strain>
    </source>
</reference>
<dbReference type="PANTHER" id="PTHR36562:SF5">
    <property type="entry name" value="SERINE_ARGININE REPETITIVE MATRIX 2"/>
    <property type="match status" value="1"/>
</dbReference>
<evidence type="ECO:0000256" key="1">
    <source>
        <dbReference type="ARBA" id="ARBA00004123"/>
    </source>
</evidence>
<dbReference type="SMART" id="SM01115">
    <property type="entry name" value="cwf21"/>
    <property type="match status" value="1"/>
</dbReference>
<dbReference type="EMBL" id="LT598465">
    <property type="protein sequence ID" value="SCU92845.1"/>
    <property type="molecule type" value="Genomic_DNA"/>
</dbReference>
<feature type="compositionally biased region" description="Basic and acidic residues" evidence="8">
    <location>
        <begin position="121"/>
        <end position="142"/>
    </location>
</feature>
<sequence length="151" mass="17581">MSYNGIGLRSAKGSSTSGHIQQSLAFNENRKGVKNFLNRVEKKKPRQTVRQKDQSIINHMEKREIELRVSEHRDMLEEEGLDDPTIEARCEEFRKKIATVVEKERADEKTRNAYKSRRLRSRDAELKPEAEPRKQPGKEKPRQNSADGHQQ</sequence>
<dbReference type="GO" id="GO:0008380">
    <property type="term" value="P:RNA splicing"/>
    <property type="evidence" value="ECO:0007669"/>
    <property type="project" value="UniProtKB-KW"/>
</dbReference>
<evidence type="ECO:0000256" key="7">
    <source>
        <dbReference type="ARBA" id="ARBA00023242"/>
    </source>
</evidence>
<evidence type="ECO:0000256" key="3">
    <source>
        <dbReference type="ARBA" id="ARBA00020641"/>
    </source>
</evidence>
<dbReference type="InterPro" id="IPR013170">
    <property type="entry name" value="mRNA_splic_Cwf21_dom"/>
</dbReference>
<feature type="region of interest" description="Disordered" evidence="8">
    <location>
        <begin position="101"/>
        <end position="151"/>
    </location>
</feature>
<evidence type="ECO:0000256" key="6">
    <source>
        <dbReference type="ARBA" id="ARBA00023187"/>
    </source>
</evidence>
<evidence type="ECO:0000259" key="9">
    <source>
        <dbReference type="SMART" id="SM01115"/>
    </source>
</evidence>
<evidence type="ECO:0000256" key="4">
    <source>
        <dbReference type="ARBA" id="ARBA00022664"/>
    </source>
</evidence>
<dbReference type="Gene3D" id="6.10.140.420">
    <property type="match status" value="1"/>
</dbReference>
<feature type="region of interest" description="Disordered" evidence="8">
    <location>
        <begin position="38"/>
        <end position="57"/>
    </location>
</feature>
<keyword evidence="4" id="KW-0507">mRNA processing</keyword>
<feature type="domain" description="CWF21" evidence="9">
    <location>
        <begin position="57"/>
        <end position="102"/>
    </location>
</feature>
<name>A0A1G4JQ28_9SACH</name>
<organism evidence="10 11">
    <name type="scientific">Lachancea mirantina</name>
    <dbReference type="NCBI Taxonomy" id="1230905"/>
    <lineage>
        <taxon>Eukaryota</taxon>
        <taxon>Fungi</taxon>
        <taxon>Dikarya</taxon>
        <taxon>Ascomycota</taxon>
        <taxon>Saccharomycotina</taxon>
        <taxon>Saccharomycetes</taxon>
        <taxon>Saccharomycetales</taxon>
        <taxon>Saccharomycetaceae</taxon>
        <taxon>Lachancea</taxon>
    </lineage>
</organism>
<feature type="compositionally biased region" description="Basic and acidic residues" evidence="8">
    <location>
        <begin position="101"/>
        <end position="111"/>
    </location>
</feature>
<dbReference type="PANTHER" id="PTHR36562">
    <property type="entry name" value="SERINE/ARGININE REPETITIVE MATRIX 2"/>
    <property type="match status" value="1"/>
</dbReference>
<evidence type="ECO:0000256" key="8">
    <source>
        <dbReference type="SAM" id="MobiDB-lite"/>
    </source>
</evidence>
<keyword evidence="11" id="KW-1185">Reference proteome</keyword>
<dbReference type="GO" id="GO:0006397">
    <property type="term" value="P:mRNA processing"/>
    <property type="evidence" value="ECO:0007669"/>
    <property type="project" value="UniProtKB-KW"/>
</dbReference>
<dbReference type="InterPro" id="IPR051372">
    <property type="entry name" value="CWC21"/>
</dbReference>
<accession>A0A1G4JQ28</accession>
<keyword evidence="7" id="KW-0539">Nucleus</keyword>
<keyword evidence="6" id="KW-0508">mRNA splicing</keyword>
<dbReference type="GO" id="GO:0005681">
    <property type="term" value="C:spliceosomal complex"/>
    <property type="evidence" value="ECO:0007669"/>
    <property type="project" value="UniProtKB-KW"/>
</dbReference>
<dbReference type="Pfam" id="PF08312">
    <property type="entry name" value="cwf21"/>
    <property type="match status" value="1"/>
</dbReference>
<protein>
    <recommendedName>
        <fullName evidence="3">Pre-mRNA-splicing factor CWC21</fullName>
    </recommendedName>
</protein>
<comment type="similarity">
    <text evidence="2">Belongs to the CWC21 family.</text>
</comment>
<feature type="region of interest" description="Disordered" evidence="8">
    <location>
        <begin position="1"/>
        <end position="26"/>
    </location>
</feature>
<proteinExistence type="inferred from homology"/>
<feature type="compositionally biased region" description="Polar residues" evidence="8">
    <location>
        <begin position="12"/>
        <end position="26"/>
    </location>
</feature>